<evidence type="ECO:0008006" key="6">
    <source>
        <dbReference type="Google" id="ProtNLM"/>
    </source>
</evidence>
<dbReference type="Gene3D" id="3.40.50.300">
    <property type="entry name" value="P-loop containing nucleotide triphosphate hydrolases"/>
    <property type="match status" value="2"/>
</dbReference>
<feature type="domain" description="DNA2/NAM7 helicase-like C-terminal" evidence="3">
    <location>
        <begin position="211"/>
        <end position="307"/>
    </location>
</feature>
<evidence type="ECO:0000313" key="5">
    <source>
        <dbReference type="Proteomes" id="UP000026962"/>
    </source>
</evidence>
<evidence type="ECO:0000256" key="1">
    <source>
        <dbReference type="SAM" id="Coils"/>
    </source>
</evidence>
<dbReference type="STRING" id="4537.A0A0E0JT42"/>
<dbReference type="InterPro" id="IPR041677">
    <property type="entry name" value="DNA2/NAM7_AAA_11"/>
</dbReference>
<sequence length="311" mass="35526">MTEVTTGWSGLPLNLCPKCRKERVIERTSRKGNPRNDGKVFFKCMSCQKFIWEDDYKKELVKACKELEILRSENAQLKSIVANQQVQIEALVGNQEGYQLAPVEMIPDEFETWADYTKAFRNPTLVEIWHQINLGMDTISGGLYVDCYEDKQDSRWPNRYNILVIDEAANLKECDSIIPLTIDGIKHVVLVGDDNQLQSVVVSPIAEEAKYGRSLFERLYQIGYHKHLLNLQYRMHHSISKFPIANFYDGEIENCSSGHDNLGNLLGHMFFNYSFINVEDGIEEQIGRSTKNMVEVVLAANIVARVAEADP</sequence>
<dbReference type="Pfam" id="PF13086">
    <property type="entry name" value="AAA_11"/>
    <property type="match status" value="1"/>
</dbReference>
<organism evidence="4">
    <name type="scientific">Oryza punctata</name>
    <name type="common">Red rice</name>
    <dbReference type="NCBI Taxonomy" id="4537"/>
    <lineage>
        <taxon>Eukaryota</taxon>
        <taxon>Viridiplantae</taxon>
        <taxon>Streptophyta</taxon>
        <taxon>Embryophyta</taxon>
        <taxon>Tracheophyta</taxon>
        <taxon>Spermatophyta</taxon>
        <taxon>Magnoliopsida</taxon>
        <taxon>Liliopsida</taxon>
        <taxon>Poales</taxon>
        <taxon>Poaceae</taxon>
        <taxon>BOP clade</taxon>
        <taxon>Oryzoideae</taxon>
        <taxon>Oryzeae</taxon>
        <taxon>Oryzinae</taxon>
        <taxon>Oryza</taxon>
    </lineage>
</organism>
<dbReference type="InterPro" id="IPR045055">
    <property type="entry name" value="DNA2/NAM7-like"/>
</dbReference>
<dbReference type="PANTHER" id="PTHR10887:SF522">
    <property type="entry name" value="P-LOOP CONTAINING NUCLEOSIDE TRIPHOSPHATE HYDROLASES SUPERFAMILY PROTEIN"/>
    <property type="match status" value="1"/>
</dbReference>
<dbReference type="Pfam" id="PF13087">
    <property type="entry name" value="AAA_12"/>
    <property type="match status" value="1"/>
</dbReference>
<reference evidence="4" key="1">
    <citation type="submission" date="2015-04" db="UniProtKB">
        <authorList>
            <consortium name="EnsemblPlants"/>
        </authorList>
    </citation>
    <scope>IDENTIFICATION</scope>
</reference>
<reference evidence="4" key="2">
    <citation type="submission" date="2018-05" db="EMBL/GenBank/DDBJ databases">
        <title>OpunRS2 (Oryza punctata Reference Sequence Version 2).</title>
        <authorList>
            <person name="Zhang J."/>
            <person name="Kudrna D."/>
            <person name="Lee S."/>
            <person name="Talag J."/>
            <person name="Welchert J."/>
            <person name="Wing R.A."/>
        </authorList>
    </citation>
    <scope>NUCLEOTIDE SEQUENCE [LARGE SCALE GENOMIC DNA]</scope>
</reference>
<feature type="coiled-coil region" evidence="1">
    <location>
        <begin position="53"/>
        <end position="87"/>
    </location>
</feature>
<name>A0A0E0JT42_ORYPU</name>
<protein>
    <recommendedName>
        <fullName evidence="6">DNA2/NAM7 helicase helicase domain-containing protein</fullName>
    </recommendedName>
</protein>
<evidence type="ECO:0000259" key="2">
    <source>
        <dbReference type="Pfam" id="PF13086"/>
    </source>
</evidence>
<dbReference type="eggNOG" id="KOG1801">
    <property type="taxonomic scope" value="Eukaryota"/>
</dbReference>
<keyword evidence="5" id="KW-1185">Reference proteome</keyword>
<dbReference type="SUPFAM" id="SSF52540">
    <property type="entry name" value="P-loop containing nucleoside triphosphate hydrolases"/>
    <property type="match status" value="1"/>
</dbReference>
<dbReference type="HOGENOM" id="CLU_895399_0_0_1"/>
<evidence type="ECO:0000313" key="4">
    <source>
        <dbReference type="EnsemblPlants" id="OPUNC01G41590.1"/>
    </source>
</evidence>
<feature type="domain" description="DNA2/NAM7 helicase helicase" evidence="2">
    <location>
        <begin position="159"/>
        <end position="203"/>
    </location>
</feature>
<dbReference type="PANTHER" id="PTHR10887">
    <property type="entry name" value="DNA2/NAM7 HELICASE FAMILY"/>
    <property type="match status" value="1"/>
</dbReference>
<accession>A0A0E0JT42</accession>
<dbReference type="Gramene" id="OPUNC01G41590.1">
    <property type="protein sequence ID" value="OPUNC01G41590.1"/>
    <property type="gene ID" value="OPUNC01G41590"/>
</dbReference>
<evidence type="ECO:0000259" key="3">
    <source>
        <dbReference type="Pfam" id="PF13087"/>
    </source>
</evidence>
<dbReference type="EnsemblPlants" id="OPUNC01G41590.1">
    <property type="protein sequence ID" value="OPUNC01G41590.1"/>
    <property type="gene ID" value="OPUNC01G41590"/>
</dbReference>
<dbReference type="AlphaFoldDB" id="A0A0E0JT42"/>
<keyword evidence="1" id="KW-0175">Coiled coil</keyword>
<dbReference type="InterPro" id="IPR027417">
    <property type="entry name" value="P-loop_NTPase"/>
</dbReference>
<dbReference type="GO" id="GO:0004386">
    <property type="term" value="F:helicase activity"/>
    <property type="evidence" value="ECO:0007669"/>
    <property type="project" value="InterPro"/>
</dbReference>
<dbReference type="InterPro" id="IPR041679">
    <property type="entry name" value="DNA2/NAM7-like_C"/>
</dbReference>
<proteinExistence type="predicted"/>
<dbReference type="Proteomes" id="UP000026962">
    <property type="component" value="Chromosome 1"/>
</dbReference>